<dbReference type="SMART" id="SM00382">
    <property type="entry name" value="AAA"/>
    <property type="match status" value="1"/>
</dbReference>
<dbReference type="FunFam" id="3.40.50.300:FF:000299">
    <property type="entry name" value="ABC transporter ATP-binding protein/permease"/>
    <property type="match status" value="1"/>
</dbReference>
<dbReference type="PANTHER" id="PTHR24221:SF248">
    <property type="entry name" value="ABC TRANSPORTER TRANSMEMBRANE REGION"/>
    <property type="match status" value="1"/>
</dbReference>
<keyword evidence="7 9" id="KW-1133">Transmembrane helix</keyword>
<dbReference type="CDD" id="cd03245">
    <property type="entry name" value="ABCC_bacteriocin_exporters"/>
    <property type="match status" value="1"/>
</dbReference>
<dbReference type="Gene3D" id="3.40.50.300">
    <property type="entry name" value="P-loop containing nucleotide triphosphate hydrolases"/>
    <property type="match status" value="1"/>
</dbReference>
<dbReference type="InterPro" id="IPR003439">
    <property type="entry name" value="ABC_transporter-like_ATP-bd"/>
</dbReference>
<evidence type="ECO:0000259" key="11">
    <source>
        <dbReference type="PROSITE" id="PS50929"/>
    </source>
</evidence>
<evidence type="ECO:0000256" key="2">
    <source>
        <dbReference type="ARBA" id="ARBA00022448"/>
    </source>
</evidence>
<dbReference type="GO" id="GO:0005524">
    <property type="term" value="F:ATP binding"/>
    <property type="evidence" value="ECO:0007669"/>
    <property type="project" value="UniProtKB-KW"/>
</dbReference>
<dbReference type="InterPro" id="IPR036640">
    <property type="entry name" value="ABC1_TM_sf"/>
</dbReference>
<dbReference type="GO" id="GO:0006508">
    <property type="term" value="P:proteolysis"/>
    <property type="evidence" value="ECO:0007669"/>
    <property type="project" value="InterPro"/>
</dbReference>
<dbReference type="PROSITE" id="PS50893">
    <property type="entry name" value="ABC_TRANSPORTER_2"/>
    <property type="match status" value="1"/>
</dbReference>
<dbReference type="GO" id="GO:0034040">
    <property type="term" value="F:ATPase-coupled lipid transmembrane transporter activity"/>
    <property type="evidence" value="ECO:0007669"/>
    <property type="project" value="TreeGrafter"/>
</dbReference>
<reference evidence="13" key="1">
    <citation type="submission" date="2006-05" db="EMBL/GenBank/DDBJ databases">
        <title>Annotation of the draft genome assembly of Desulfuromonas acetoxidans DSM 684.</title>
        <authorList>
            <consortium name="US DOE Joint Genome Institute (JGI-ORNL)"/>
            <person name="Larimer F."/>
            <person name="Land M."/>
            <person name="Hauser L."/>
        </authorList>
    </citation>
    <scope>NUCLEOTIDE SEQUENCE [LARGE SCALE GENOMIC DNA]</scope>
    <source>
        <strain evidence="13">DSM 684</strain>
    </source>
</reference>
<dbReference type="PANTHER" id="PTHR24221">
    <property type="entry name" value="ATP-BINDING CASSETTE SUB-FAMILY B"/>
    <property type="match status" value="1"/>
</dbReference>
<evidence type="ECO:0000256" key="7">
    <source>
        <dbReference type="ARBA" id="ARBA00022989"/>
    </source>
</evidence>
<feature type="domain" description="Peptidase C39" evidence="12">
    <location>
        <begin position="24"/>
        <end position="148"/>
    </location>
</feature>
<dbReference type="InterPro" id="IPR017750">
    <property type="entry name" value="ATPase_T1SS"/>
</dbReference>
<dbReference type="GO" id="GO:0008233">
    <property type="term" value="F:peptidase activity"/>
    <property type="evidence" value="ECO:0007669"/>
    <property type="project" value="InterPro"/>
</dbReference>
<evidence type="ECO:0000259" key="12">
    <source>
        <dbReference type="PROSITE" id="PS50990"/>
    </source>
</evidence>
<evidence type="ECO:0000259" key="10">
    <source>
        <dbReference type="PROSITE" id="PS50893"/>
    </source>
</evidence>
<accession>Q1JZ81</accession>
<dbReference type="GO" id="GO:0140359">
    <property type="term" value="F:ABC-type transporter activity"/>
    <property type="evidence" value="ECO:0007669"/>
    <property type="project" value="InterPro"/>
</dbReference>
<feature type="transmembrane region" description="Helical" evidence="9">
    <location>
        <begin position="321"/>
        <end position="341"/>
    </location>
</feature>
<keyword evidence="5" id="KW-0547">Nucleotide-binding</keyword>
<dbReference type="SUPFAM" id="SSF90123">
    <property type="entry name" value="ABC transporter transmembrane region"/>
    <property type="match status" value="1"/>
</dbReference>
<feature type="transmembrane region" description="Helical" evidence="9">
    <location>
        <begin position="399"/>
        <end position="427"/>
    </location>
</feature>
<dbReference type="Pfam" id="PF00664">
    <property type="entry name" value="ABC_membrane"/>
    <property type="match status" value="1"/>
</dbReference>
<dbReference type="InterPro" id="IPR003593">
    <property type="entry name" value="AAA+_ATPase"/>
</dbReference>
<sequence length="732" mass="80574">MAEKQMKLNSSVNKEDKIPHRFDQANVDTTAPILLSLCTLSSMLGQPLTLDVLTSSLPTDRRAPSIAACLRAAEQQGLSARSFHRPQLKALSRLTLPCLLLLHDNNSCILTDLNGDEATIIPAELDGQRRTLSLKELQQDYSGYCIFAHVRCKMDKRVGDKKQVSTRQWFWGTILRFWPIYKHVLLATAVINILGIAGPLFIMNVYDRVVPNNALETLWVLALGVMIAYIFDFILRNLRGYFVDIAGKNADVLIASQLMQQLTAIRMDHKPDSTGTLANNLREFEALREFFSSTTLLALIDIPFIAIFIALIGYIGGPLAWAPALAVPVVILIGLLIQVPFRQMIDQGYRESSQKSALLVEAIFGLETIKTSLARGQIQQRWEKVVGANARTSARVKSLANFSLSFSIFATHVVSVLIIIGGVYLIGEGRMTLGGLIACNILVGRALSPLAAVAAMFTRLQQARSALGALDMLMKIPNESPEDQQFMRQPHLSNSLAFEEIRFAYPQAQTMALRDLTLKIRPGERVGIIGRTGCGKSTLGRLALGLYTPEQGQISVGGIDIRQLHVADLRSRIGYVSQDNYLFYGSIRDNITFGAPEADDQAILHAARISGVSDFIHQHPAGFDCPVGERGSALSGGQRQAITIARALLTNPDILIFDEPTSAMDNGSEQRFCQRLKPELSGKTLLLFTHRFGLLTMVDRLIVMDGGRIVADGPKRHVLEALKKQQIHATSA</sequence>
<dbReference type="AlphaFoldDB" id="Q1JZ81"/>
<feature type="domain" description="ABC transporter" evidence="10">
    <location>
        <begin position="496"/>
        <end position="731"/>
    </location>
</feature>
<reference evidence="13" key="2">
    <citation type="submission" date="2006-05" db="EMBL/GenBank/DDBJ databases">
        <title>Sequencing of the draft genome and assembly of Desulfuromonas acetoxidans DSM 684.</title>
        <authorList>
            <consortium name="US DOE Joint Genome Institute (JGI-PGF)"/>
            <person name="Copeland A."/>
            <person name="Lucas S."/>
            <person name="Lapidus A."/>
            <person name="Barry K."/>
            <person name="Detter J.C."/>
            <person name="Glavina del Rio T."/>
            <person name="Hammon N."/>
            <person name="Israni S."/>
            <person name="Dalin E."/>
            <person name="Tice H."/>
            <person name="Bruce D."/>
            <person name="Pitluck S."/>
            <person name="Richardson P."/>
        </authorList>
    </citation>
    <scope>NUCLEOTIDE SEQUENCE [LARGE SCALE GENOMIC DNA]</scope>
    <source>
        <strain evidence="13">DSM 684</strain>
    </source>
</reference>
<evidence type="ECO:0000256" key="4">
    <source>
        <dbReference type="ARBA" id="ARBA00022692"/>
    </source>
</evidence>
<keyword evidence="14" id="KW-1185">Reference proteome</keyword>
<dbReference type="EMBL" id="AAEW02000009">
    <property type="protein sequence ID" value="EAT15686.1"/>
    <property type="molecule type" value="Genomic_DNA"/>
</dbReference>
<keyword evidence="2" id="KW-0813">Transport</keyword>
<feature type="domain" description="ABC transmembrane type-1" evidence="11">
    <location>
        <begin position="184"/>
        <end position="462"/>
    </location>
</feature>
<proteinExistence type="predicted"/>
<keyword evidence="8 9" id="KW-0472">Membrane</keyword>
<evidence type="ECO:0000313" key="13">
    <source>
        <dbReference type="EMBL" id="EAT15686.1"/>
    </source>
</evidence>
<dbReference type="Pfam" id="PF03412">
    <property type="entry name" value="Peptidase_C39"/>
    <property type="match status" value="1"/>
</dbReference>
<dbReference type="GO" id="GO:0005886">
    <property type="term" value="C:plasma membrane"/>
    <property type="evidence" value="ECO:0007669"/>
    <property type="project" value="UniProtKB-SubCell"/>
</dbReference>
<dbReference type="NCBIfam" id="TIGR03375">
    <property type="entry name" value="type_I_sec_LssB"/>
    <property type="match status" value="1"/>
</dbReference>
<dbReference type="PROSITE" id="PS50990">
    <property type="entry name" value="PEPTIDASE_C39"/>
    <property type="match status" value="1"/>
</dbReference>
<keyword evidence="4 9" id="KW-0812">Transmembrane</keyword>
<evidence type="ECO:0000313" key="14">
    <source>
        <dbReference type="Proteomes" id="UP000005695"/>
    </source>
</evidence>
<dbReference type="PROSITE" id="PS00211">
    <property type="entry name" value="ABC_TRANSPORTER_1"/>
    <property type="match status" value="1"/>
</dbReference>
<gene>
    <name evidence="13" type="ORF">Dace_1548</name>
</gene>
<dbReference type="Gene3D" id="3.90.70.10">
    <property type="entry name" value="Cysteine proteinases"/>
    <property type="match status" value="1"/>
</dbReference>
<feature type="transmembrane region" description="Helical" evidence="9">
    <location>
        <begin position="290"/>
        <end position="315"/>
    </location>
</feature>
<feature type="transmembrane region" description="Helical" evidence="9">
    <location>
        <begin position="184"/>
        <end position="206"/>
    </location>
</feature>
<dbReference type="Proteomes" id="UP000005695">
    <property type="component" value="Unassembled WGS sequence"/>
</dbReference>
<dbReference type="GO" id="GO:0016887">
    <property type="term" value="F:ATP hydrolysis activity"/>
    <property type="evidence" value="ECO:0007669"/>
    <property type="project" value="InterPro"/>
</dbReference>
<dbReference type="SUPFAM" id="SSF52540">
    <property type="entry name" value="P-loop containing nucleoside triphosphate hydrolases"/>
    <property type="match status" value="1"/>
</dbReference>
<organism evidence="13 14">
    <name type="scientific">Desulfuromonas acetoxidans (strain DSM 684 / 11070)</name>
    <dbReference type="NCBI Taxonomy" id="281689"/>
    <lineage>
        <taxon>Bacteria</taxon>
        <taxon>Pseudomonadati</taxon>
        <taxon>Thermodesulfobacteriota</taxon>
        <taxon>Desulfuromonadia</taxon>
        <taxon>Desulfuromonadales</taxon>
        <taxon>Desulfuromonadaceae</taxon>
        <taxon>Desulfuromonas</taxon>
    </lineage>
</organism>
<protein>
    <submittedName>
        <fullName evidence="13">ABC transporter related</fullName>
    </submittedName>
</protein>
<evidence type="ECO:0000256" key="9">
    <source>
        <dbReference type="SAM" id="Phobius"/>
    </source>
</evidence>
<dbReference type="RefSeq" id="WP_006000680.1">
    <property type="nucleotide sequence ID" value="NZ_AAEW02000009.1"/>
</dbReference>
<evidence type="ECO:0000256" key="8">
    <source>
        <dbReference type="ARBA" id="ARBA00023136"/>
    </source>
</evidence>
<keyword evidence="6" id="KW-0067">ATP-binding</keyword>
<dbReference type="InterPro" id="IPR017871">
    <property type="entry name" value="ABC_transporter-like_CS"/>
</dbReference>
<dbReference type="CDD" id="cd18587">
    <property type="entry name" value="ABC_6TM_LapB_like"/>
    <property type="match status" value="1"/>
</dbReference>
<dbReference type="InterPro" id="IPR011527">
    <property type="entry name" value="ABC1_TM_dom"/>
</dbReference>
<evidence type="ECO:0000256" key="1">
    <source>
        <dbReference type="ARBA" id="ARBA00004651"/>
    </source>
</evidence>
<comment type="caution">
    <text evidence="13">The sequence shown here is derived from an EMBL/GenBank/DDBJ whole genome shotgun (WGS) entry which is preliminary data.</text>
</comment>
<evidence type="ECO:0000256" key="5">
    <source>
        <dbReference type="ARBA" id="ARBA00022741"/>
    </source>
</evidence>
<dbReference type="Gene3D" id="1.20.1560.10">
    <property type="entry name" value="ABC transporter type 1, transmembrane domain"/>
    <property type="match status" value="1"/>
</dbReference>
<dbReference type="InterPro" id="IPR005074">
    <property type="entry name" value="Peptidase_C39"/>
</dbReference>
<dbReference type="PROSITE" id="PS50929">
    <property type="entry name" value="ABC_TM1F"/>
    <property type="match status" value="1"/>
</dbReference>
<name>Q1JZ81_DESA6</name>
<evidence type="ECO:0000256" key="6">
    <source>
        <dbReference type="ARBA" id="ARBA00022840"/>
    </source>
</evidence>
<dbReference type="InterPro" id="IPR039421">
    <property type="entry name" value="Type_1_exporter"/>
</dbReference>
<keyword evidence="3" id="KW-1003">Cell membrane</keyword>
<feature type="transmembrane region" description="Helical" evidence="9">
    <location>
        <begin position="218"/>
        <end position="235"/>
    </location>
</feature>
<dbReference type="InterPro" id="IPR027417">
    <property type="entry name" value="P-loop_NTPase"/>
</dbReference>
<dbReference type="Pfam" id="PF00005">
    <property type="entry name" value="ABC_tran"/>
    <property type="match status" value="1"/>
</dbReference>
<evidence type="ECO:0000256" key="3">
    <source>
        <dbReference type="ARBA" id="ARBA00022475"/>
    </source>
</evidence>
<dbReference type="OrthoDB" id="5480201at2"/>
<comment type="subcellular location">
    <subcellularLocation>
        <location evidence="1">Cell membrane</location>
        <topology evidence="1">Multi-pass membrane protein</topology>
    </subcellularLocation>
</comment>